<feature type="region of interest" description="Disordered" evidence="3">
    <location>
        <begin position="254"/>
        <end position="303"/>
    </location>
</feature>
<dbReference type="CDD" id="cd23509">
    <property type="entry name" value="Gnk2-like"/>
    <property type="match status" value="2"/>
</dbReference>
<dbReference type="Proteomes" id="UP001174677">
    <property type="component" value="Chromosome 11"/>
</dbReference>
<organism evidence="6 7">
    <name type="scientific">Hevea brasiliensis</name>
    <name type="common">Para rubber tree</name>
    <name type="synonym">Siphonia brasiliensis</name>
    <dbReference type="NCBI Taxonomy" id="3981"/>
    <lineage>
        <taxon>Eukaryota</taxon>
        <taxon>Viridiplantae</taxon>
        <taxon>Streptophyta</taxon>
        <taxon>Embryophyta</taxon>
        <taxon>Tracheophyta</taxon>
        <taxon>Spermatophyta</taxon>
        <taxon>Magnoliopsida</taxon>
        <taxon>eudicotyledons</taxon>
        <taxon>Gunneridae</taxon>
        <taxon>Pentapetalae</taxon>
        <taxon>rosids</taxon>
        <taxon>fabids</taxon>
        <taxon>Malpighiales</taxon>
        <taxon>Euphorbiaceae</taxon>
        <taxon>Crotonoideae</taxon>
        <taxon>Micrandreae</taxon>
        <taxon>Hevea</taxon>
    </lineage>
</organism>
<evidence type="ECO:0000313" key="7">
    <source>
        <dbReference type="Proteomes" id="UP001174677"/>
    </source>
</evidence>
<evidence type="ECO:0000259" key="5">
    <source>
        <dbReference type="PROSITE" id="PS51473"/>
    </source>
</evidence>
<name>A0ABQ9LM19_HEVBR</name>
<dbReference type="PROSITE" id="PS51473">
    <property type="entry name" value="GNK2"/>
    <property type="match status" value="2"/>
</dbReference>
<dbReference type="InterPro" id="IPR038408">
    <property type="entry name" value="GNK2_sf"/>
</dbReference>
<dbReference type="Pfam" id="PF01657">
    <property type="entry name" value="Stress-antifung"/>
    <property type="match status" value="2"/>
</dbReference>
<protein>
    <recommendedName>
        <fullName evidence="5">Gnk2-homologous domain-containing protein</fullName>
    </recommendedName>
</protein>
<evidence type="ECO:0000256" key="3">
    <source>
        <dbReference type="SAM" id="MobiDB-lite"/>
    </source>
</evidence>
<feature type="compositionally biased region" description="Pro residues" evidence="3">
    <location>
        <begin position="254"/>
        <end position="292"/>
    </location>
</feature>
<keyword evidence="2" id="KW-0677">Repeat</keyword>
<sequence length="321" mass="34701">MEMGFSRLLFFFYPAFIQLVFAMAQPNSLYYGCGISGNFTTNSTYQSNLDRTLTSISSDTKINYGFYNDSSGQNTNKVNAIALCRGDKKPDICRSCIKNSSQGLRNLCPSQKEAIGWSDDCMLRYSNRSIFGKMEFNPQLILYNVNNVSEVTQFNQVLNPLLASLTSRAASGDSLRKFATGNATTKNNQTIYALAQCTPDLSKEQCSGCLINATGLIPQCCAGKQGARVLTPSCNFRYEIELFYDSVGEAMPPSPTPLPVPPPSPTPLPVPPPSPTPLPVPPPSPPAAPTPQTPTGKSTTGKASNRAAGAFIASVFLVLFW</sequence>
<dbReference type="PANTHER" id="PTHR32099">
    <property type="entry name" value="CYSTEINE-RICH REPEAT SECRETORY PROTEIN"/>
    <property type="match status" value="1"/>
</dbReference>
<reference evidence="6" key="1">
    <citation type="journal article" date="2023" name="Plant Biotechnol. J.">
        <title>Chromosome-level wild Hevea brasiliensis genome provides new tools for genomic-assisted breeding and valuable loci to elevate rubber yield.</title>
        <authorList>
            <person name="Cheng H."/>
            <person name="Song X."/>
            <person name="Hu Y."/>
            <person name="Wu T."/>
            <person name="Yang Q."/>
            <person name="An Z."/>
            <person name="Feng S."/>
            <person name="Deng Z."/>
            <person name="Wu W."/>
            <person name="Zeng X."/>
            <person name="Tu M."/>
            <person name="Wang X."/>
            <person name="Huang H."/>
        </authorList>
    </citation>
    <scope>NUCLEOTIDE SEQUENCE</scope>
    <source>
        <strain evidence="6">MT/VB/25A 57/8</strain>
    </source>
</reference>
<accession>A0ABQ9LM19</accession>
<evidence type="ECO:0000256" key="4">
    <source>
        <dbReference type="SAM" id="SignalP"/>
    </source>
</evidence>
<evidence type="ECO:0000313" key="6">
    <source>
        <dbReference type="EMBL" id="KAJ9169021.1"/>
    </source>
</evidence>
<evidence type="ECO:0000256" key="1">
    <source>
        <dbReference type="ARBA" id="ARBA00022729"/>
    </source>
</evidence>
<keyword evidence="1 4" id="KW-0732">Signal</keyword>
<gene>
    <name evidence="6" type="ORF">P3X46_020491</name>
</gene>
<dbReference type="InterPro" id="IPR002902">
    <property type="entry name" value="GNK2"/>
</dbReference>
<comment type="caution">
    <text evidence="6">The sequence shown here is derived from an EMBL/GenBank/DDBJ whole genome shotgun (WGS) entry which is preliminary data.</text>
</comment>
<feature type="domain" description="Gnk2-homologous" evidence="5">
    <location>
        <begin position="27"/>
        <end position="130"/>
    </location>
</feature>
<dbReference type="Gene3D" id="3.30.430.20">
    <property type="entry name" value="Gnk2 domain, C-X8-C-X2-C motif"/>
    <property type="match status" value="2"/>
</dbReference>
<feature type="domain" description="Gnk2-homologous" evidence="5">
    <location>
        <begin position="136"/>
        <end position="243"/>
    </location>
</feature>
<evidence type="ECO:0000256" key="2">
    <source>
        <dbReference type="ARBA" id="ARBA00022737"/>
    </source>
</evidence>
<proteinExistence type="predicted"/>
<keyword evidence="7" id="KW-1185">Reference proteome</keyword>
<dbReference type="EMBL" id="JARPOI010000011">
    <property type="protein sequence ID" value="KAJ9169021.1"/>
    <property type="molecule type" value="Genomic_DNA"/>
</dbReference>
<dbReference type="PANTHER" id="PTHR32099:SF51">
    <property type="entry name" value="CYSTEINE-RICH RECEPTOR-LIKE PROTEIN KINASE 25 ISOFORM X1"/>
    <property type="match status" value="1"/>
</dbReference>
<feature type="signal peptide" evidence="4">
    <location>
        <begin position="1"/>
        <end position="24"/>
    </location>
</feature>
<feature type="chain" id="PRO_5045593198" description="Gnk2-homologous domain-containing protein" evidence="4">
    <location>
        <begin position="25"/>
        <end position="321"/>
    </location>
</feature>